<dbReference type="PANTHER" id="PTHR30386">
    <property type="entry name" value="MEMBRANE FUSION SUBUNIT OF EMRAB-TOLC MULTIDRUG EFFLUX PUMP"/>
    <property type="match status" value="1"/>
</dbReference>
<dbReference type="EMBL" id="JTDN01000001">
    <property type="protein sequence ID" value="KHL25210.1"/>
    <property type="molecule type" value="Genomic_DNA"/>
</dbReference>
<dbReference type="PANTHER" id="PTHR30386:SF24">
    <property type="entry name" value="MULTIDRUG RESISTANCE EFFLUX PUMP"/>
    <property type="match status" value="1"/>
</dbReference>
<feature type="transmembrane region" description="Helical" evidence="3">
    <location>
        <begin position="46"/>
        <end position="66"/>
    </location>
</feature>
<proteinExistence type="predicted"/>
<protein>
    <submittedName>
        <fullName evidence="6">Secretion protein HlyD</fullName>
    </submittedName>
</protein>
<dbReference type="SUPFAM" id="SSF111369">
    <property type="entry name" value="HlyD-like secretion proteins"/>
    <property type="match status" value="3"/>
</dbReference>
<dbReference type="InterPro" id="IPR058625">
    <property type="entry name" value="MdtA-like_BSH"/>
</dbReference>
<dbReference type="RefSeq" id="WP_039093463.1">
    <property type="nucleotide sequence ID" value="NZ_JTDN01000001.1"/>
</dbReference>
<evidence type="ECO:0000256" key="1">
    <source>
        <dbReference type="SAM" id="Coils"/>
    </source>
</evidence>
<dbReference type="Gene3D" id="2.40.30.170">
    <property type="match status" value="1"/>
</dbReference>
<feature type="coiled-coil region" evidence="1">
    <location>
        <begin position="155"/>
        <end position="182"/>
    </location>
</feature>
<evidence type="ECO:0000259" key="4">
    <source>
        <dbReference type="Pfam" id="PF25917"/>
    </source>
</evidence>
<evidence type="ECO:0000313" key="6">
    <source>
        <dbReference type="EMBL" id="KHL25210.1"/>
    </source>
</evidence>
<keyword evidence="3" id="KW-1133">Transmembrane helix</keyword>
<comment type="caution">
    <text evidence="6">The sequence shown here is derived from an EMBL/GenBank/DDBJ whole genome shotgun (WGS) entry which is preliminary data.</text>
</comment>
<evidence type="ECO:0000259" key="5">
    <source>
        <dbReference type="Pfam" id="PF25954"/>
    </source>
</evidence>
<keyword evidence="1" id="KW-0175">Coiled coil</keyword>
<name>A0A0B2BZC4_9SPHN</name>
<feature type="region of interest" description="Disordered" evidence="2">
    <location>
        <begin position="1"/>
        <end position="40"/>
    </location>
</feature>
<dbReference type="Pfam" id="PF25954">
    <property type="entry name" value="Beta-barrel_RND_2"/>
    <property type="match status" value="1"/>
</dbReference>
<keyword evidence="7" id="KW-1185">Reference proteome</keyword>
<keyword evidence="3" id="KW-0812">Transmembrane</keyword>
<organism evidence="6 7">
    <name type="scientific">Croceibacterium mercuriale</name>
    <dbReference type="NCBI Taxonomy" id="1572751"/>
    <lineage>
        <taxon>Bacteria</taxon>
        <taxon>Pseudomonadati</taxon>
        <taxon>Pseudomonadota</taxon>
        <taxon>Alphaproteobacteria</taxon>
        <taxon>Sphingomonadales</taxon>
        <taxon>Erythrobacteraceae</taxon>
        <taxon>Croceibacterium</taxon>
    </lineage>
</organism>
<dbReference type="InterPro" id="IPR050739">
    <property type="entry name" value="MFP"/>
</dbReference>
<feature type="domain" description="Multidrug resistance protein MdtA-like barrel-sandwich hybrid" evidence="4">
    <location>
        <begin position="90"/>
        <end position="282"/>
    </location>
</feature>
<dbReference type="STRING" id="1572751.PK98_00050"/>
<evidence type="ECO:0000256" key="2">
    <source>
        <dbReference type="SAM" id="MobiDB-lite"/>
    </source>
</evidence>
<dbReference type="Pfam" id="PF25917">
    <property type="entry name" value="BSH_RND"/>
    <property type="match status" value="1"/>
</dbReference>
<keyword evidence="3" id="KW-0472">Membrane</keyword>
<dbReference type="AlphaFoldDB" id="A0A0B2BZC4"/>
<accession>A0A0B2BZC4</accession>
<feature type="domain" description="CusB-like beta-barrel" evidence="5">
    <location>
        <begin position="286"/>
        <end position="330"/>
    </location>
</feature>
<sequence length="393" mass="42079">MNETTPEPERISAPAQPEERLTDPVEVAAEPATSRRGWAPPRGGRSATLVFVGLVIAGALLALWAWDLPPFRRSIQTTDNAYVRGQTTIIAPQVNGYVVAVAVRDFETVAVGQVLARIDDRIYRQRVEQARANVATQLANLANSQQSRLSREAALGGQQAAIESARAQLARAEADMRRVDELVAEGSVSLREQDQTRAALAQAAAGVRQAEAQRTIGQQDVRAVTVGRSGLEAAVDNARASLRLAEIDLANTVIRAPQAGKLGEVSVRLGQYVTAGSQLMFLVPPTVWVSANFKEAQTARIRPGQPAVMSVDALGGADVRGTVEQLSPAAGSEFSVIRPDNATGNFVKVPQRLTVRIRLDPRDPLYPRLSPGMSVEARVDTRANPAGPGRTGR</sequence>
<dbReference type="OrthoDB" id="9811754at2"/>
<dbReference type="InterPro" id="IPR058792">
    <property type="entry name" value="Beta-barrel_RND_2"/>
</dbReference>
<evidence type="ECO:0000313" key="7">
    <source>
        <dbReference type="Proteomes" id="UP000030988"/>
    </source>
</evidence>
<gene>
    <name evidence="6" type="ORF">PK98_00050</name>
</gene>
<reference evidence="6 7" key="1">
    <citation type="submission" date="2014-11" db="EMBL/GenBank/DDBJ databases">
        <title>Draft genome sequence of Kirrobacter mercurialis.</title>
        <authorList>
            <person name="Coil D.A."/>
            <person name="Eisen J.A."/>
        </authorList>
    </citation>
    <scope>NUCLEOTIDE SEQUENCE [LARGE SCALE GENOMIC DNA]</scope>
    <source>
        <strain evidence="6 7">Coronado</strain>
    </source>
</reference>
<dbReference type="Proteomes" id="UP000030988">
    <property type="component" value="Unassembled WGS sequence"/>
</dbReference>
<evidence type="ECO:0000256" key="3">
    <source>
        <dbReference type="SAM" id="Phobius"/>
    </source>
</evidence>
<dbReference type="Gene3D" id="1.10.287.470">
    <property type="entry name" value="Helix hairpin bin"/>
    <property type="match status" value="2"/>
</dbReference>
<dbReference type="Gene3D" id="2.40.50.100">
    <property type="match status" value="1"/>
</dbReference>